<dbReference type="InParanoid" id="A0A6P7F4K0"/>
<reference evidence="6" key="1">
    <citation type="submission" date="2025-08" db="UniProtKB">
        <authorList>
            <consortium name="RefSeq"/>
        </authorList>
    </citation>
    <scope>IDENTIFICATION</scope>
    <source>
        <tissue evidence="6">Whole insect</tissue>
    </source>
</reference>
<evidence type="ECO:0000256" key="1">
    <source>
        <dbReference type="ARBA" id="ARBA00004613"/>
    </source>
</evidence>
<dbReference type="Pfam" id="PF00151">
    <property type="entry name" value="Lipase"/>
    <property type="match status" value="2"/>
</dbReference>
<dbReference type="InterPro" id="IPR000734">
    <property type="entry name" value="TAG_lipase"/>
</dbReference>
<comment type="subcellular location">
    <subcellularLocation>
        <location evidence="1">Secreted</location>
    </subcellularLocation>
</comment>
<dbReference type="KEGG" id="dvv:114325867"/>
<dbReference type="PRINTS" id="PR00825">
    <property type="entry name" value="DOLALLERGEN"/>
</dbReference>
<feature type="domain" description="Lipase" evidence="5">
    <location>
        <begin position="53"/>
        <end position="330"/>
    </location>
</feature>
<dbReference type="InterPro" id="IPR013818">
    <property type="entry name" value="Lipase"/>
</dbReference>
<protein>
    <submittedName>
        <fullName evidence="6">Uncharacterized protein LOC114325867</fullName>
    </submittedName>
</protein>
<keyword evidence="3" id="KW-0964">Secreted</keyword>
<name>A0A6P7F4K0_DIAVI</name>
<dbReference type="PANTHER" id="PTHR11610">
    <property type="entry name" value="LIPASE"/>
    <property type="match status" value="1"/>
</dbReference>
<gene>
    <name evidence="6" type="primary">LOC114325867</name>
</gene>
<dbReference type="GO" id="GO:0005615">
    <property type="term" value="C:extracellular space"/>
    <property type="evidence" value="ECO:0007669"/>
    <property type="project" value="TreeGrafter"/>
</dbReference>
<dbReference type="PRINTS" id="PR00821">
    <property type="entry name" value="TAGLIPASE"/>
</dbReference>
<evidence type="ECO:0000259" key="5">
    <source>
        <dbReference type="Pfam" id="PF00151"/>
    </source>
</evidence>
<dbReference type="Gene3D" id="3.40.50.1820">
    <property type="entry name" value="alpha/beta hydrolase"/>
    <property type="match status" value="2"/>
</dbReference>
<dbReference type="InterPro" id="IPR002334">
    <property type="entry name" value="Allerg_PlipaseA1"/>
</dbReference>
<evidence type="ECO:0000256" key="2">
    <source>
        <dbReference type="ARBA" id="ARBA00010701"/>
    </source>
</evidence>
<comment type="similarity">
    <text evidence="2 4">Belongs to the AB hydrolase superfamily. Lipase family.</text>
</comment>
<dbReference type="RefSeq" id="XP_028129802.1">
    <property type="nucleotide sequence ID" value="XM_028274001.1"/>
</dbReference>
<feature type="domain" description="Lipase" evidence="5">
    <location>
        <begin position="402"/>
        <end position="671"/>
    </location>
</feature>
<evidence type="ECO:0000256" key="4">
    <source>
        <dbReference type="RuleBase" id="RU004262"/>
    </source>
</evidence>
<sequence>MLFNQVNKFLSRMNNVLVLCAIFSCVATIPTSVFRDPSSELYKIQDLSQPIQLKKSVCNDDIKLYFRNQNGRDNENALDVNDTSSLQSLGFSTEKFTIFLIHGWRNEYDSDINTVLTEAYLSNYDVNVFVVDWSNLADDLYVNAASAVGGVGEIVGDYIQSLMKNNNLDLDRTAVIGHSLGAHVAGIVGLALRGKLDYIVGLDPALPLFLIVHDDFRLDATDAKFVQVIHTCAGFLGIDFNIGHSDYFPNGGRDQPGCWMDVVGTCAHGRSFRYFAESIKSGGFIARKCNNYNDFQYNNCSKESSNMGEYHIDKRASGAYYLDTNDDPPYAKKKSIKYIFDSSLAKVTYKEKMKVILCLLGVVTLVLSTPVYQEDLQKYYPQGSIPCPFFKKDASFNASSDDIKVYFRNKDHPESSVPIDINHSSEVDALGFSPNKDTMFVVHGWHNGHDSPVCDEISKAVLQKNDINVFLIDWNKIASNLYLVAYKAVPEVGQLLGTLIRNLVNNNKLDLNKASIVGHSLGAHVAGLAGAELNGRISNIVGLDPALPCFSYNDISTRLDPSDAQYVEVIHTCAGLLGFDVDIGHSDYYPNGGKDQPGCTLDVVGMCRHSRSYYYYAESLISGGFAAKQCNCYKDFNNNQCNGGTSNMGEYNINKSAKGGYYLNTNSQSPYAQH</sequence>
<dbReference type="CDD" id="cd00707">
    <property type="entry name" value="Pancreat_lipase_like"/>
    <property type="match status" value="2"/>
</dbReference>
<dbReference type="GO" id="GO:0016298">
    <property type="term" value="F:lipase activity"/>
    <property type="evidence" value="ECO:0007669"/>
    <property type="project" value="InterPro"/>
</dbReference>
<proteinExistence type="inferred from homology"/>
<accession>A0A6P7F4K0</accession>
<dbReference type="OrthoDB" id="199913at2759"/>
<dbReference type="InterPro" id="IPR033906">
    <property type="entry name" value="Lipase_N"/>
</dbReference>
<dbReference type="AlphaFoldDB" id="A0A6P7F4K0"/>
<evidence type="ECO:0000256" key="3">
    <source>
        <dbReference type="ARBA" id="ARBA00022525"/>
    </source>
</evidence>
<dbReference type="PANTHER" id="PTHR11610:SF190">
    <property type="entry name" value="VITELLOGENIN-3-LIKE PROTEIN"/>
    <property type="match status" value="1"/>
</dbReference>
<dbReference type="GO" id="GO:0016042">
    <property type="term" value="P:lipid catabolic process"/>
    <property type="evidence" value="ECO:0007669"/>
    <property type="project" value="TreeGrafter"/>
</dbReference>
<evidence type="ECO:0000313" key="6">
    <source>
        <dbReference type="RefSeq" id="XP_028129802.1"/>
    </source>
</evidence>
<organism evidence="6">
    <name type="scientific">Diabrotica virgifera virgifera</name>
    <name type="common">western corn rootworm</name>
    <dbReference type="NCBI Taxonomy" id="50390"/>
    <lineage>
        <taxon>Eukaryota</taxon>
        <taxon>Metazoa</taxon>
        <taxon>Ecdysozoa</taxon>
        <taxon>Arthropoda</taxon>
        <taxon>Hexapoda</taxon>
        <taxon>Insecta</taxon>
        <taxon>Pterygota</taxon>
        <taxon>Neoptera</taxon>
        <taxon>Endopterygota</taxon>
        <taxon>Coleoptera</taxon>
        <taxon>Polyphaga</taxon>
        <taxon>Cucujiformia</taxon>
        <taxon>Chrysomeloidea</taxon>
        <taxon>Chrysomelidae</taxon>
        <taxon>Galerucinae</taxon>
        <taxon>Diabroticina</taxon>
        <taxon>Diabroticites</taxon>
        <taxon>Diabrotica</taxon>
    </lineage>
</organism>
<dbReference type="InterPro" id="IPR029058">
    <property type="entry name" value="AB_hydrolase_fold"/>
</dbReference>
<dbReference type="SUPFAM" id="SSF53474">
    <property type="entry name" value="alpha/beta-Hydrolases"/>
    <property type="match status" value="2"/>
</dbReference>